<organism evidence="2 3">
    <name type="scientific">Listeria monocytogenes</name>
    <dbReference type="NCBI Taxonomy" id="1639"/>
    <lineage>
        <taxon>Bacteria</taxon>
        <taxon>Bacillati</taxon>
        <taxon>Bacillota</taxon>
        <taxon>Bacilli</taxon>
        <taxon>Bacillales</taxon>
        <taxon>Listeriaceae</taxon>
        <taxon>Listeria</taxon>
    </lineage>
</organism>
<evidence type="ECO:0000256" key="1">
    <source>
        <dbReference type="SAM" id="Phobius"/>
    </source>
</evidence>
<keyword evidence="1" id="KW-0472">Membrane</keyword>
<name>A0A9P1T791_LISMN</name>
<dbReference type="AlphaFoldDB" id="A0A9P1T791"/>
<dbReference type="Proteomes" id="UP000365297">
    <property type="component" value="Unassembled WGS sequence"/>
</dbReference>
<dbReference type="EMBL" id="AAAIXK010000005">
    <property type="protein sequence ID" value="EAC5550773.1"/>
    <property type="molecule type" value="Genomic_DNA"/>
</dbReference>
<gene>
    <name evidence="2" type="ORF">ARY78_10060</name>
</gene>
<feature type="transmembrane region" description="Helical" evidence="1">
    <location>
        <begin position="72"/>
        <end position="89"/>
    </location>
</feature>
<evidence type="ECO:0000313" key="3">
    <source>
        <dbReference type="Proteomes" id="UP000365297"/>
    </source>
</evidence>
<accession>A0A9P1T791</accession>
<sequence>MIFIYLILATIISYYTTLVLVTRIKFKQKRMNLSFALTLYLPIYIISVHLKLAYKERYNKPKLKVIMKSMTVEYNVAVVILADIMYFYAKKSSAARANVSLRDKVRETISRLGNGKEYFPNIIKETLIPNI</sequence>
<keyword evidence="1" id="KW-0812">Transmembrane</keyword>
<feature type="transmembrane region" description="Helical" evidence="1">
    <location>
        <begin position="6"/>
        <end position="26"/>
    </location>
</feature>
<protein>
    <submittedName>
        <fullName evidence="2">Uncharacterized protein</fullName>
    </submittedName>
</protein>
<evidence type="ECO:0000313" key="2">
    <source>
        <dbReference type="EMBL" id="EAC5550773.1"/>
    </source>
</evidence>
<comment type="caution">
    <text evidence="2">The sequence shown here is derived from an EMBL/GenBank/DDBJ whole genome shotgun (WGS) entry which is preliminary data.</text>
</comment>
<proteinExistence type="predicted"/>
<feature type="transmembrane region" description="Helical" evidence="1">
    <location>
        <begin position="33"/>
        <end position="52"/>
    </location>
</feature>
<keyword evidence="1" id="KW-1133">Transmembrane helix</keyword>
<reference evidence="2 3" key="1">
    <citation type="submission" date="2018-06" db="EMBL/GenBank/DDBJ databases">
        <authorList>
            <consortium name="GenomeTrakr: Next Generation Sequencing Network for Food Pathogen Tracability"/>
        </authorList>
    </citation>
    <scope>NUCLEOTIDE SEQUENCE [LARGE SCALE GENOMIC DNA]</scope>
    <source>
        <strain evidence="2 3">FDA00007096</strain>
    </source>
</reference>